<feature type="compositionally biased region" description="Basic residues" evidence="1">
    <location>
        <begin position="502"/>
        <end position="516"/>
    </location>
</feature>
<feature type="domain" description="GPI inositol-deacylase PGAP1-like alpha/beta" evidence="2">
    <location>
        <begin position="214"/>
        <end position="266"/>
    </location>
</feature>
<feature type="compositionally biased region" description="Basic residues" evidence="1">
    <location>
        <begin position="464"/>
        <end position="484"/>
    </location>
</feature>
<dbReference type="GO" id="GO:0016788">
    <property type="term" value="F:hydrolase activity, acting on ester bonds"/>
    <property type="evidence" value="ECO:0007669"/>
    <property type="project" value="InterPro"/>
</dbReference>
<dbReference type="InterPro" id="IPR012908">
    <property type="entry name" value="PGAP1-ab_dom-like"/>
</dbReference>
<protein>
    <recommendedName>
        <fullName evidence="2">GPI inositol-deacylase PGAP1-like alpha/beta domain-containing protein</fullName>
    </recommendedName>
</protein>
<comment type="caution">
    <text evidence="3">The sequence shown here is derived from an EMBL/GenBank/DDBJ whole genome shotgun (WGS) entry which is preliminary data.</text>
</comment>
<dbReference type="eggNOG" id="COG1075">
    <property type="taxonomic scope" value="Bacteria"/>
</dbReference>
<dbReference type="AlphaFoldDB" id="U5EL50"/>
<proteinExistence type="predicted"/>
<reference evidence="3 4" key="1">
    <citation type="journal article" date="2014" name="BMC Genomics">
        <title>Genome based analysis of type-I polyketide synthase and nonribosomal peptide synthetase gene clusters in seven strains of five representative Nocardia species.</title>
        <authorList>
            <person name="Komaki H."/>
            <person name="Ichikawa N."/>
            <person name="Hosoyama A."/>
            <person name="Takahashi-Nakaguchi A."/>
            <person name="Matsuzawa T."/>
            <person name="Suzuki K."/>
            <person name="Fujita N."/>
            <person name="Gonoi T."/>
        </authorList>
    </citation>
    <scope>NUCLEOTIDE SEQUENCE [LARGE SCALE GENOMIC DNA]</scope>
    <source>
        <strain evidence="3 4">NBRC 15531</strain>
    </source>
</reference>
<evidence type="ECO:0000313" key="3">
    <source>
        <dbReference type="EMBL" id="GAD85829.1"/>
    </source>
</evidence>
<evidence type="ECO:0000259" key="2">
    <source>
        <dbReference type="Pfam" id="PF07819"/>
    </source>
</evidence>
<dbReference type="InterPro" id="IPR029058">
    <property type="entry name" value="AB_hydrolase_fold"/>
</dbReference>
<feature type="region of interest" description="Disordered" evidence="1">
    <location>
        <begin position="410"/>
        <end position="516"/>
    </location>
</feature>
<keyword evidence="4" id="KW-1185">Reference proteome</keyword>
<sequence>MTEQLPQSQAEVQALTRLAGDEFVGAVDGIAAIHRAISDRVFAAVRMGVGPAAHPVKVVHDAITDSVYAVVGGTGFVVGEVASAVRMPGVTAPSRTVWGAGVLAAVQGLIGDTLQDEAPILASPMTFRVDGAPVPPEQFAAHVPVPTTRLAVHLHGLAETEHAWRLGGRPSYGARLEQDLGYTPVFVRYNSGLHISENAAQLDDLLTRLVASWPLPVHEICLIGHSMGGLVARGACHRADEAGASWVRAVRQIVCLGSPHLGAPLEQLAHVAAAAFGLLPETRPLSSLLRRRSAGIRDLRQGSLVDEDWRDLDADALRARAVREVPLIAGVDHYFVTATVTHSPAHPVGRVVGDGLVLSGSGAGRGRTRRIGLADIDGLHVPAAHHFSLLNHDAVYTALHGWLASTPAGRPGWIRCGHDSRPRRSRRRSLHPAADRSPGQRGPPLGGRGGQNDCGGHQYGHPGQSHRRRRAVGVVHHLRTARRRPGAERVPAGRTRPQPGRRSARQHRDRHPRHSG</sequence>
<dbReference type="EMBL" id="BAFO02000032">
    <property type="protein sequence ID" value="GAD85829.1"/>
    <property type="molecule type" value="Genomic_DNA"/>
</dbReference>
<evidence type="ECO:0000256" key="1">
    <source>
        <dbReference type="SAM" id="MobiDB-lite"/>
    </source>
</evidence>
<dbReference type="SUPFAM" id="SSF53474">
    <property type="entry name" value="alpha/beta-Hydrolases"/>
    <property type="match status" value="1"/>
</dbReference>
<accession>U5EL50</accession>
<feature type="compositionally biased region" description="Gly residues" evidence="1">
    <location>
        <begin position="444"/>
        <end position="453"/>
    </location>
</feature>
<dbReference type="Proteomes" id="UP000017048">
    <property type="component" value="Unassembled WGS sequence"/>
</dbReference>
<evidence type="ECO:0000313" key="4">
    <source>
        <dbReference type="Proteomes" id="UP000017048"/>
    </source>
</evidence>
<gene>
    <name evidence="3" type="ORF">NCAST_32_03120</name>
</gene>
<dbReference type="STRING" id="1824.SAMN05444423_102794"/>
<dbReference type="Pfam" id="PF07819">
    <property type="entry name" value="PGAP1"/>
    <property type="match status" value="1"/>
</dbReference>
<organism evidence="3 4">
    <name type="scientific">Nocardia asteroides NBRC 15531</name>
    <dbReference type="NCBI Taxonomy" id="1110697"/>
    <lineage>
        <taxon>Bacteria</taxon>
        <taxon>Bacillati</taxon>
        <taxon>Actinomycetota</taxon>
        <taxon>Actinomycetes</taxon>
        <taxon>Mycobacteriales</taxon>
        <taxon>Nocardiaceae</taxon>
        <taxon>Nocardia</taxon>
    </lineage>
</organism>
<dbReference type="Gene3D" id="3.40.50.1820">
    <property type="entry name" value="alpha/beta hydrolase"/>
    <property type="match status" value="1"/>
</dbReference>
<name>U5EL50_NOCAS</name>